<dbReference type="InterPro" id="IPR012337">
    <property type="entry name" value="RNaseH-like_sf"/>
</dbReference>
<dbReference type="GO" id="GO:0003676">
    <property type="term" value="F:nucleic acid binding"/>
    <property type="evidence" value="ECO:0007669"/>
    <property type="project" value="InterPro"/>
</dbReference>
<evidence type="ECO:0000256" key="2">
    <source>
        <dbReference type="ARBA" id="ARBA00010489"/>
    </source>
</evidence>
<keyword evidence="7" id="KW-0539">Nucleus</keyword>
<evidence type="ECO:0000259" key="9">
    <source>
        <dbReference type="PROSITE" id="PS50157"/>
    </source>
</evidence>
<dbReference type="SMART" id="SM00355">
    <property type="entry name" value="ZnF_C2H2"/>
    <property type="match status" value="2"/>
</dbReference>
<comment type="similarity">
    <text evidence="2">Belongs to the REXO4 family.</text>
</comment>
<dbReference type="PANTHER" id="PTHR12801">
    <property type="entry name" value="RNA EXONUCLEASE REXO1 / RECO3 FAMILY MEMBER-RELATED"/>
    <property type="match status" value="1"/>
</dbReference>
<dbReference type="PROSITE" id="PS00028">
    <property type="entry name" value="ZINC_FINGER_C2H2_1"/>
    <property type="match status" value="1"/>
</dbReference>
<dbReference type="SMART" id="SM00256">
    <property type="entry name" value="FBOX"/>
    <property type="match status" value="1"/>
</dbReference>
<evidence type="ECO:0000313" key="11">
    <source>
        <dbReference type="Proteomes" id="UP001177140"/>
    </source>
</evidence>
<keyword evidence="5" id="KW-0378">Hydrolase</keyword>
<dbReference type="NCBIfam" id="TIGR01640">
    <property type="entry name" value="F_box_assoc_1"/>
    <property type="match status" value="1"/>
</dbReference>
<sequence>MVRLIELNDDGKEQTTRHRCSACYNQYKNKEHLVRHMEVSYHSVHQPRCGVCHKYCQSFECLREHITGLLHKADCAKIFSARGCDLCMNTFDTSAALSSHKEICCLRSAPPIEFVELPSVEIDSFEVETSSLDEGCDSSQPPEAIALDCEMVGGGSDGTLNLCARVCLIDENENVVFHAYVEPELPVTDSRYKITGIKEEHLRDAMPLKEVKKIIEKILYNGKSIWRTRLVGGKAKLLVGHEIMQDLKCLRMEYPDHLFRDTAKYRPLMKTNLASHSLKYLTKTYLGYEIQSGTHDPYEDCVATMRLYKRMCAQAHPSEHSTSKYSPGTNNFVGRSSCELLNMSPDALFEISGSNYACWCLDLESSYSAHSETQSQTRFPILETTPPELNSDVVLHISSRLPIKSVLQCRRVCRIWRYLFEKPKIGMLFGVFAKRHEHGVDIELYYREESSETVNLNCTEKYQEFYSTVTKMGNMNITGTFFSLVGSCNGLVCYITCEDLLGGVMYISNPITGERIRVSKNGAVYDYTGFGYCHFTDAYKVVRICYGANGKQRVQVYTLGDSRWRNKQEVTYTMREPGVFANGALYWLSAKSNSFDIVAFDLADETFQSVPSPVSRLPPVTYMNVTLGGDLCLCCQYMATQGERMMDIWVFKNQNMNIFRASTAAKEPTDFNSFAWIKVFSEKWESGSNCQLLSSTENEILLWQNCVLSCYDLKAKTLTNLWYVEGGFVQATPHMHSLVSLKDLGEKLVDG</sequence>
<dbReference type="SMART" id="SM00479">
    <property type="entry name" value="EXOIII"/>
    <property type="match status" value="1"/>
</dbReference>
<gene>
    <name evidence="10" type="ORF">MKW94_020767</name>
</gene>
<reference evidence="10" key="1">
    <citation type="submission" date="2022-03" db="EMBL/GenBank/DDBJ databases">
        <title>A functionally conserved STORR gene fusion in Papaver species that diverged 16.8 million years ago.</title>
        <authorList>
            <person name="Catania T."/>
        </authorList>
    </citation>
    <scope>NUCLEOTIDE SEQUENCE</scope>
    <source>
        <strain evidence="10">S-191538</strain>
    </source>
</reference>
<comment type="subcellular location">
    <subcellularLocation>
        <location evidence="1">Nucleus</location>
    </subcellularLocation>
</comment>
<dbReference type="InterPro" id="IPR047021">
    <property type="entry name" value="REXO1/3/4-like"/>
</dbReference>
<organism evidence="10 11">
    <name type="scientific">Papaver nudicaule</name>
    <name type="common">Iceland poppy</name>
    <dbReference type="NCBI Taxonomy" id="74823"/>
    <lineage>
        <taxon>Eukaryota</taxon>
        <taxon>Viridiplantae</taxon>
        <taxon>Streptophyta</taxon>
        <taxon>Embryophyta</taxon>
        <taxon>Tracheophyta</taxon>
        <taxon>Spermatophyta</taxon>
        <taxon>Magnoliopsida</taxon>
        <taxon>Ranunculales</taxon>
        <taxon>Papaveraceae</taxon>
        <taxon>Papaveroideae</taxon>
        <taxon>Papaver</taxon>
    </lineage>
</organism>
<keyword evidence="8" id="KW-0863">Zinc-finger</keyword>
<accession>A0AA41VX53</accession>
<dbReference type="EMBL" id="JAJJMA010312614">
    <property type="protein sequence ID" value="MCL7049149.1"/>
    <property type="molecule type" value="Genomic_DNA"/>
</dbReference>
<dbReference type="GO" id="GO:0008270">
    <property type="term" value="F:zinc ion binding"/>
    <property type="evidence" value="ECO:0007669"/>
    <property type="project" value="UniProtKB-KW"/>
</dbReference>
<dbReference type="CDD" id="cd06144">
    <property type="entry name" value="REX4_like"/>
    <property type="match status" value="1"/>
</dbReference>
<evidence type="ECO:0000256" key="7">
    <source>
        <dbReference type="ARBA" id="ARBA00023242"/>
    </source>
</evidence>
<keyword evidence="8" id="KW-0862">Zinc</keyword>
<dbReference type="InterPro" id="IPR017451">
    <property type="entry name" value="F-box-assoc_interact_dom"/>
</dbReference>
<dbReference type="GO" id="GO:0006364">
    <property type="term" value="P:rRNA processing"/>
    <property type="evidence" value="ECO:0007669"/>
    <property type="project" value="InterPro"/>
</dbReference>
<evidence type="ECO:0000313" key="10">
    <source>
        <dbReference type="EMBL" id="MCL7049149.1"/>
    </source>
</evidence>
<dbReference type="InterPro" id="IPR013187">
    <property type="entry name" value="F-box-assoc_dom_typ3"/>
</dbReference>
<dbReference type="PROSITE" id="PS50157">
    <property type="entry name" value="ZINC_FINGER_C2H2_2"/>
    <property type="match status" value="1"/>
</dbReference>
<dbReference type="InterPro" id="IPR037431">
    <property type="entry name" value="REX4_DEDDh_dom"/>
</dbReference>
<dbReference type="InterPro" id="IPR013087">
    <property type="entry name" value="Znf_C2H2_type"/>
</dbReference>
<dbReference type="Pfam" id="PF08268">
    <property type="entry name" value="FBA_3"/>
    <property type="match status" value="1"/>
</dbReference>
<dbReference type="InterPro" id="IPR013520">
    <property type="entry name" value="Ribonucl_H"/>
</dbReference>
<comment type="caution">
    <text evidence="10">The sequence shown here is derived from an EMBL/GenBank/DDBJ whole genome shotgun (WGS) entry which is preliminary data.</text>
</comment>
<dbReference type="Proteomes" id="UP001177140">
    <property type="component" value="Unassembled WGS sequence"/>
</dbReference>
<evidence type="ECO:0000256" key="6">
    <source>
        <dbReference type="ARBA" id="ARBA00022839"/>
    </source>
</evidence>
<evidence type="ECO:0000256" key="4">
    <source>
        <dbReference type="ARBA" id="ARBA00022722"/>
    </source>
</evidence>
<keyword evidence="4" id="KW-0540">Nuclease</keyword>
<dbReference type="Gene3D" id="1.20.1280.50">
    <property type="match status" value="1"/>
</dbReference>
<evidence type="ECO:0000256" key="3">
    <source>
        <dbReference type="ARBA" id="ARBA00016937"/>
    </source>
</evidence>
<dbReference type="SUPFAM" id="SSF81383">
    <property type="entry name" value="F-box domain"/>
    <property type="match status" value="1"/>
</dbReference>
<keyword evidence="11" id="KW-1185">Reference proteome</keyword>
<dbReference type="GO" id="GO:0008408">
    <property type="term" value="F:3'-5' exonuclease activity"/>
    <property type="evidence" value="ECO:0007669"/>
    <property type="project" value="InterPro"/>
</dbReference>
<keyword evidence="8" id="KW-0479">Metal-binding</keyword>
<feature type="domain" description="C2H2-type" evidence="9">
    <location>
        <begin position="18"/>
        <end position="47"/>
    </location>
</feature>
<dbReference type="GO" id="GO:0005634">
    <property type="term" value="C:nucleus"/>
    <property type="evidence" value="ECO:0007669"/>
    <property type="project" value="UniProtKB-SubCell"/>
</dbReference>
<dbReference type="Gene3D" id="3.30.420.10">
    <property type="entry name" value="Ribonuclease H-like superfamily/Ribonuclease H"/>
    <property type="match status" value="1"/>
</dbReference>
<evidence type="ECO:0000256" key="8">
    <source>
        <dbReference type="PROSITE-ProRule" id="PRU00042"/>
    </source>
</evidence>
<dbReference type="Pfam" id="PF00646">
    <property type="entry name" value="F-box"/>
    <property type="match status" value="1"/>
</dbReference>
<name>A0AA41VX53_PAPNU</name>
<evidence type="ECO:0000256" key="1">
    <source>
        <dbReference type="ARBA" id="ARBA00004123"/>
    </source>
</evidence>
<dbReference type="AlphaFoldDB" id="A0AA41VX53"/>
<dbReference type="InterPro" id="IPR036047">
    <property type="entry name" value="F-box-like_dom_sf"/>
</dbReference>
<proteinExistence type="inferred from homology"/>
<evidence type="ECO:0000256" key="5">
    <source>
        <dbReference type="ARBA" id="ARBA00022801"/>
    </source>
</evidence>
<protein>
    <recommendedName>
        <fullName evidence="3">RNA exonuclease 4</fullName>
    </recommendedName>
</protein>
<dbReference type="SUPFAM" id="SSF53098">
    <property type="entry name" value="Ribonuclease H-like"/>
    <property type="match status" value="1"/>
</dbReference>
<dbReference type="Pfam" id="PF00929">
    <property type="entry name" value="RNase_T"/>
    <property type="match status" value="1"/>
</dbReference>
<dbReference type="InterPro" id="IPR036397">
    <property type="entry name" value="RNaseH_sf"/>
</dbReference>
<dbReference type="InterPro" id="IPR001810">
    <property type="entry name" value="F-box_dom"/>
</dbReference>
<keyword evidence="6" id="KW-0269">Exonuclease</keyword>
<dbReference type="PANTHER" id="PTHR12801:SF123">
    <property type="entry name" value="RNA EXONUCLEASE 4"/>
    <property type="match status" value="1"/>
</dbReference>